<name>A0A7V8U8G5_9SPHN</name>
<dbReference type="EMBL" id="VDES01000002">
    <property type="protein sequence ID" value="MBA1374646.1"/>
    <property type="molecule type" value="Genomic_DNA"/>
</dbReference>
<dbReference type="PROSITE" id="PS51819">
    <property type="entry name" value="VOC"/>
    <property type="match status" value="1"/>
</dbReference>
<protein>
    <submittedName>
        <fullName evidence="2">VOC family protein</fullName>
    </submittedName>
</protein>
<accession>A0A7V8U8G5</accession>
<evidence type="ECO:0000313" key="3">
    <source>
        <dbReference type="Proteomes" id="UP000589292"/>
    </source>
</evidence>
<comment type="caution">
    <text evidence="2">The sequence shown here is derived from an EMBL/GenBank/DDBJ whole genome shotgun (WGS) entry which is preliminary data.</text>
</comment>
<dbReference type="Proteomes" id="UP000589292">
    <property type="component" value="Unassembled WGS sequence"/>
</dbReference>
<dbReference type="InterPro" id="IPR004360">
    <property type="entry name" value="Glyas_Fos-R_dOase_dom"/>
</dbReference>
<evidence type="ECO:0000313" key="2">
    <source>
        <dbReference type="EMBL" id="MBA1374646.1"/>
    </source>
</evidence>
<reference evidence="2 3" key="1">
    <citation type="journal article" date="1994" name="Int. J. Syst. Bacteriol.">
        <title>Phylogenetic positions of novel aerobic, bacteriochlorophyll a-containing bacteria and description of Roseococcus thiosulfatophilus gen. nov., sp. nov., Erythromicrobium ramosum gen. nov., sp. nov., and Erythrobacter litoralis sp. nov.</title>
        <authorList>
            <person name="Yurkov V."/>
            <person name="Stackebrandt E."/>
            <person name="Holmes A."/>
            <person name="Fuerst J.A."/>
            <person name="Hugenholtz P."/>
            <person name="Golecki J."/>
            <person name="Gad'on N."/>
            <person name="Gorlenko V.M."/>
            <person name="Kompantseva E.I."/>
            <person name="Drews G."/>
        </authorList>
    </citation>
    <scope>NUCLEOTIDE SEQUENCE [LARGE SCALE GENOMIC DNA]</scope>
    <source>
        <strain evidence="2 3">KR-99</strain>
    </source>
</reference>
<dbReference type="PANTHER" id="PTHR36437">
    <property type="entry name" value="GLYOXALASE/BLEOMYCIN RESISTANCE PROTEIN/DIOXYGENASE"/>
    <property type="match status" value="1"/>
</dbReference>
<gene>
    <name evidence="2" type="ORF">FG486_09860</name>
</gene>
<dbReference type="Pfam" id="PF00903">
    <property type="entry name" value="Glyoxalase"/>
    <property type="match status" value="1"/>
</dbReference>
<dbReference type="PANTHER" id="PTHR36437:SF2">
    <property type="entry name" value="GLYOXALASE_BLEOMYCIN RESISTANCE PROTEIN_DIOXYGENASE"/>
    <property type="match status" value="1"/>
</dbReference>
<dbReference type="InterPro" id="IPR029068">
    <property type="entry name" value="Glyas_Bleomycin-R_OHBP_Dase"/>
</dbReference>
<dbReference type="InterPro" id="IPR037523">
    <property type="entry name" value="VOC_core"/>
</dbReference>
<dbReference type="SUPFAM" id="SSF54593">
    <property type="entry name" value="Glyoxalase/Bleomycin resistance protein/Dihydroxybiphenyl dioxygenase"/>
    <property type="match status" value="1"/>
</dbReference>
<proteinExistence type="predicted"/>
<feature type="domain" description="VOC" evidence="1">
    <location>
        <begin position="16"/>
        <end position="138"/>
    </location>
</feature>
<organism evidence="2 3">
    <name type="scientific">Sphingomonas ursincola</name>
    <dbReference type="NCBI Taxonomy" id="56361"/>
    <lineage>
        <taxon>Bacteria</taxon>
        <taxon>Pseudomonadati</taxon>
        <taxon>Pseudomonadota</taxon>
        <taxon>Alphaproteobacteria</taxon>
        <taxon>Sphingomonadales</taxon>
        <taxon>Sphingomonadaceae</taxon>
        <taxon>Sphingomonas</taxon>
    </lineage>
</organism>
<evidence type="ECO:0000259" key="1">
    <source>
        <dbReference type="PROSITE" id="PS51819"/>
    </source>
</evidence>
<dbReference type="Gene3D" id="3.10.180.10">
    <property type="entry name" value="2,3-Dihydroxybiphenyl 1,2-Dioxygenase, domain 1"/>
    <property type="match status" value="1"/>
</dbReference>
<dbReference type="AlphaFoldDB" id="A0A7V8U8G5"/>
<keyword evidence="3" id="KW-1185">Reference proteome</keyword>
<sequence length="150" mass="15959">MAATPLSSRRWVEAVRLAYSAYLVREYDEAIAWFGKALGWRVIEDSDLGGGKRWVRVGGEEGGQLLLARATSDAQLAAVGKAAGGRVAYFVHTGAFDADHARMVAAGVAFAEAPRQEAYGKVAVFADLYGNRWDLIEAPAEVPTESGAAA</sequence>